<reference evidence="2 3" key="1">
    <citation type="submission" date="2019-10" db="EMBL/GenBank/DDBJ databases">
        <authorList>
            <person name="Palmer J.M."/>
        </authorList>
    </citation>
    <scope>NUCLEOTIDE SEQUENCE [LARGE SCALE GENOMIC DNA]</scope>
    <source>
        <strain evidence="2 3">TWF696</strain>
    </source>
</reference>
<gene>
    <name evidence="2" type="ORF">TWF696_008888</name>
</gene>
<comment type="caution">
    <text evidence="2">The sequence shown here is derived from an EMBL/GenBank/DDBJ whole genome shotgun (WGS) entry which is preliminary data.</text>
</comment>
<proteinExistence type="predicted"/>
<feature type="region of interest" description="Disordered" evidence="1">
    <location>
        <begin position="333"/>
        <end position="362"/>
    </location>
</feature>
<sequence length="362" mass="41050">MYIAPILPALYALLLHSHRTYSLPFEDFPEKLTHHHLLAIRDAPSHVPIQAMAVRPGVFLEHLRKMNPNLKPVLVEQTGKYEISQWSFNNSMWNSGLADYLANPRTSKSFTMDDVKQRMQSANANTTHHNKRENNAVYKDFQDGIWQPYDQEKETKPQPVAGWYARDSKAAGGIKEVTIRPRASYFTEGVYMKLDELRETANALCRMFDSHMFQFATGSNNPGDIKQFSMGTVYKAVKLDNDANAHVNFIFNFHPAYSWDNEHYWWSMSIFTGIQGMCWRFLGNFLTVETAPDGLVGGATPADTRGGWVGFGNGKNPDDNGEKAWRVRWAIDPYSPMSKEEPTPKQGTGEDDNGVPYSDPSV</sequence>
<evidence type="ECO:0000256" key="1">
    <source>
        <dbReference type="SAM" id="MobiDB-lite"/>
    </source>
</evidence>
<dbReference type="AlphaFoldDB" id="A0AAV9UE92"/>
<dbReference type="Proteomes" id="UP001375240">
    <property type="component" value="Unassembled WGS sequence"/>
</dbReference>
<organism evidence="2 3">
    <name type="scientific">Orbilia brochopaga</name>
    <dbReference type="NCBI Taxonomy" id="3140254"/>
    <lineage>
        <taxon>Eukaryota</taxon>
        <taxon>Fungi</taxon>
        <taxon>Dikarya</taxon>
        <taxon>Ascomycota</taxon>
        <taxon>Pezizomycotina</taxon>
        <taxon>Orbiliomycetes</taxon>
        <taxon>Orbiliales</taxon>
        <taxon>Orbiliaceae</taxon>
        <taxon>Orbilia</taxon>
    </lineage>
</organism>
<name>A0AAV9UE92_9PEZI</name>
<accession>A0AAV9UE92</accession>
<evidence type="ECO:0000313" key="3">
    <source>
        <dbReference type="Proteomes" id="UP001375240"/>
    </source>
</evidence>
<keyword evidence="3" id="KW-1185">Reference proteome</keyword>
<protein>
    <submittedName>
        <fullName evidence="2">Uncharacterized protein</fullName>
    </submittedName>
</protein>
<dbReference type="EMBL" id="JAVHNQ010000008">
    <property type="protein sequence ID" value="KAK6340561.1"/>
    <property type="molecule type" value="Genomic_DNA"/>
</dbReference>
<evidence type="ECO:0000313" key="2">
    <source>
        <dbReference type="EMBL" id="KAK6340561.1"/>
    </source>
</evidence>